<dbReference type="Gene3D" id="1.10.10.10">
    <property type="entry name" value="Winged helix-like DNA-binding domain superfamily/Winged helix DNA-binding domain"/>
    <property type="match status" value="1"/>
</dbReference>
<dbReference type="EMBL" id="JAJOMB010000011">
    <property type="protein sequence ID" value="MCD5313263.1"/>
    <property type="molecule type" value="Genomic_DNA"/>
</dbReference>
<feature type="region of interest" description="Disordered" evidence="1">
    <location>
        <begin position="63"/>
        <end position="97"/>
    </location>
</feature>
<organism evidence="2 3">
    <name type="scientific">Kineosporia babensis</name>
    <dbReference type="NCBI Taxonomy" id="499548"/>
    <lineage>
        <taxon>Bacteria</taxon>
        <taxon>Bacillati</taxon>
        <taxon>Actinomycetota</taxon>
        <taxon>Actinomycetes</taxon>
        <taxon>Kineosporiales</taxon>
        <taxon>Kineosporiaceae</taxon>
        <taxon>Kineosporia</taxon>
    </lineage>
</organism>
<dbReference type="InterPro" id="IPR021660">
    <property type="entry name" value="DUF3253"/>
</dbReference>
<proteinExistence type="predicted"/>
<dbReference type="RefSeq" id="WP_231444296.1">
    <property type="nucleotide sequence ID" value="NZ_JAJOMB010000011.1"/>
</dbReference>
<dbReference type="SUPFAM" id="SSF46785">
    <property type="entry name" value="Winged helix' DNA-binding domain"/>
    <property type="match status" value="1"/>
</dbReference>
<evidence type="ECO:0000313" key="2">
    <source>
        <dbReference type="EMBL" id="MCD5313263.1"/>
    </source>
</evidence>
<keyword evidence="3" id="KW-1185">Reference proteome</keyword>
<accession>A0A9X1NHL4</accession>
<dbReference type="Proteomes" id="UP001138997">
    <property type="component" value="Unassembled WGS sequence"/>
</dbReference>
<dbReference type="InterPro" id="IPR036388">
    <property type="entry name" value="WH-like_DNA-bd_sf"/>
</dbReference>
<dbReference type="InterPro" id="IPR036390">
    <property type="entry name" value="WH_DNA-bd_sf"/>
</dbReference>
<sequence length="97" mass="10671">MSRNDQRLEQTILDLLAERQAGATICPSEVARALGGEEWRELMEPVRAAARRLIETGDVEITQGGQAVDPATARGPIRIRRVEEAEEAKPPDGRPRA</sequence>
<gene>
    <name evidence="2" type="ORF">LR394_20355</name>
</gene>
<evidence type="ECO:0000256" key="1">
    <source>
        <dbReference type="SAM" id="MobiDB-lite"/>
    </source>
</evidence>
<name>A0A9X1NHL4_9ACTN</name>
<reference evidence="2" key="1">
    <citation type="submission" date="2021-11" db="EMBL/GenBank/DDBJ databases">
        <title>Streptomyces corallinus and Kineosporia corallina sp. nov., two new coral-derived marine actinobacteria.</title>
        <authorList>
            <person name="Buangrab K."/>
            <person name="Sutthacheep M."/>
            <person name="Yeemin T."/>
            <person name="Harunari E."/>
            <person name="Igarashi Y."/>
            <person name="Sripreechasak P."/>
            <person name="Kanchanasin P."/>
            <person name="Tanasupawat S."/>
            <person name="Phongsopitanun W."/>
        </authorList>
    </citation>
    <scope>NUCLEOTIDE SEQUENCE</scope>
    <source>
        <strain evidence="2">JCM 31032</strain>
    </source>
</reference>
<feature type="compositionally biased region" description="Basic and acidic residues" evidence="1">
    <location>
        <begin position="80"/>
        <end position="97"/>
    </location>
</feature>
<comment type="caution">
    <text evidence="2">The sequence shown here is derived from an EMBL/GenBank/DDBJ whole genome shotgun (WGS) entry which is preliminary data.</text>
</comment>
<evidence type="ECO:0000313" key="3">
    <source>
        <dbReference type="Proteomes" id="UP001138997"/>
    </source>
</evidence>
<protein>
    <submittedName>
        <fullName evidence="2">DUF3253 domain-containing protein</fullName>
    </submittedName>
</protein>
<dbReference type="AlphaFoldDB" id="A0A9X1NHL4"/>
<dbReference type="Pfam" id="PF11625">
    <property type="entry name" value="DUF3253"/>
    <property type="match status" value="1"/>
</dbReference>